<evidence type="ECO:0000313" key="1">
    <source>
        <dbReference type="EMBL" id="MFC3763739.1"/>
    </source>
</evidence>
<dbReference type="RefSeq" id="WP_205118609.1">
    <property type="nucleotide sequence ID" value="NZ_JAFBCM010000001.1"/>
</dbReference>
<dbReference type="Pfam" id="PF00300">
    <property type="entry name" value="His_Phos_1"/>
    <property type="match status" value="1"/>
</dbReference>
<sequence>MRLHLVRHGRPLVTEGEPNASWPLAPEAAEGLAALRTSGRLPADATWYSSPEPKALGTAEALAAGKVTVVEGLREMERPAGPWLGGKEWHAIVSRSMLEPDVPALPGWETGRATTERIVAAVRALPAVDDVALAGHGTAFTLLVAALTGASPDLEGWRRIAMPDHLVLDLTAEGATVVLDWHGDWA</sequence>
<name>A0ABV7YHB6_9ACTN</name>
<keyword evidence="2" id="KW-1185">Reference proteome</keyword>
<accession>A0ABV7YHB6</accession>
<dbReference type="SUPFAM" id="SSF53254">
    <property type="entry name" value="Phosphoglycerate mutase-like"/>
    <property type="match status" value="1"/>
</dbReference>
<dbReference type="Gene3D" id="3.40.50.1240">
    <property type="entry name" value="Phosphoglycerate mutase-like"/>
    <property type="match status" value="1"/>
</dbReference>
<gene>
    <name evidence="1" type="ORF">ACFOUW_23070</name>
</gene>
<comment type="caution">
    <text evidence="1">The sequence shown here is derived from an EMBL/GenBank/DDBJ whole genome shotgun (WGS) entry which is preliminary data.</text>
</comment>
<dbReference type="CDD" id="cd07040">
    <property type="entry name" value="HP"/>
    <property type="match status" value="1"/>
</dbReference>
<dbReference type="InterPro" id="IPR013078">
    <property type="entry name" value="His_Pase_superF_clade-1"/>
</dbReference>
<evidence type="ECO:0000313" key="2">
    <source>
        <dbReference type="Proteomes" id="UP001595699"/>
    </source>
</evidence>
<dbReference type="EMBL" id="JBHRZH010000020">
    <property type="protein sequence ID" value="MFC3763739.1"/>
    <property type="molecule type" value="Genomic_DNA"/>
</dbReference>
<proteinExistence type="predicted"/>
<protein>
    <submittedName>
        <fullName evidence="1">Histidine phosphatase family protein</fullName>
    </submittedName>
</protein>
<dbReference type="Proteomes" id="UP001595699">
    <property type="component" value="Unassembled WGS sequence"/>
</dbReference>
<organism evidence="1 2">
    <name type="scientific">Tenggerimyces flavus</name>
    <dbReference type="NCBI Taxonomy" id="1708749"/>
    <lineage>
        <taxon>Bacteria</taxon>
        <taxon>Bacillati</taxon>
        <taxon>Actinomycetota</taxon>
        <taxon>Actinomycetes</taxon>
        <taxon>Propionibacteriales</taxon>
        <taxon>Nocardioidaceae</taxon>
        <taxon>Tenggerimyces</taxon>
    </lineage>
</organism>
<dbReference type="InterPro" id="IPR029033">
    <property type="entry name" value="His_PPase_superfam"/>
</dbReference>
<reference evidence="2" key="1">
    <citation type="journal article" date="2019" name="Int. J. Syst. Evol. Microbiol.">
        <title>The Global Catalogue of Microorganisms (GCM) 10K type strain sequencing project: providing services to taxonomists for standard genome sequencing and annotation.</title>
        <authorList>
            <consortium name="The Broad Institute Genomics Platform"/>
            <consortium name="The Broad Institute Genome Sequencing Center for Infectious Disease"/>
            <person name="Wu L."/>
            <person name="Ma J."/>
        </authorList>
    </citation>
    <scope>NUCLEOTIDE SEQUENCE [LARGE SCALE GENOMIC DNA]</scope>
    <source>
        <strain evidence="2">CGMCC 4.7241</strain>
    </source>
</reference>